<organism evidence="2 3">
    <name type="scientific">Danxiaibacter flavus</name>
    <dbReference type="NCBI Taxonomy" id="3049108"/>
    <lineage>
        <taxon>Bacteria</taxon>
        <taxon>Pseudomonadati</taxon>
        <taxon>Bacteroidota</taxon>
        <taxon>Chitinophagia</taxon>
        <taxon>Chitinophagales</taxon>
        <taxon>Chitinophagaceae</taxon>
        <taxon>Danxiaibacter</taxon>
    </lineage>
</organism>
<keyword evidence="2" id="KW-0540">Nuclease</keyword>
<dbReference type="InterPro" id="IPR051916">
    <property type="entry name" value="GPI-anchor_lipid_remodeler"/>
</dbReference>
<sequence>MIRQADPFLKSAFIGLFAVVLASSGCSKKQHLAASSSGRNELRVMTYNIHHANPPSKNGYIDVAAVAKVIKEQHPDFVALQEIDVNTKRSGLNEAAQLASQTGMNFYFAKAIDYDGGLYGVAVLSKFPLLDGRTISLPTLPGTKGEPRVLAVAEARISDNKTMLFASTHLDAQKDDQNRLAQIRVIVDSLSKLNGPIIIGGDFNATPESEVVKILDQHFTRTCVTGCGNTIPQINPKKTIDFIAFRGDDKLKVTSHKVIDEQYASDHLPVVATIGF</sequence>
<comment type="caution">
    <text evidence="2">The sequence shown here is derived from an EMBL/GenBank/DDBJ whole genome shotgun (WGS) entry which is preliminary data.</text>
</comment>
<keyword evidence="3" id="KW-1185">Reference proteome</keyword>
<dbReference type="InterPro" id="IPR005135">
    <property type="entry name" value="Endo/exonuclease/phosphatase"/>
</dbReference>
<dbReference type="EMBL" id="JAULBC010000009">
    <property type="protein sequence ID" value="MEX6690580.1"/>
    <property type="molecule type" value="Genomic_DNA"/>
</dbReference>
<proteinExistence type="predicted"/>
<protein>
    <submittedName>
        <fullName evidence="2">Endonuclease/exonuclease/phosphatase family protein</fullName>
    </submittedName>
</protein>
<dbReference type="Proteomes" id="UP001560573">
    <property type="component" value="Unassembled WGS sequence"/>
</dbReference>
<keyword evidence="2" id="KW-0378">Hydrolase</keyword>
<name>A0ABV3ZM28_9BACT</name>
<feature type="domain" description="Endonuclease/exonuclease/phosphatase" evidence="1">
    <location>
        <begin position="45"/>
        <end position="267"/>
    </location>
</feature>
<dbReference type="PANTHER" id="PTHR14859:SF15">
    <property type="entry name" value="ENDONUCLEASE_EXONUCLEASE_PHOSPHATASE DOMAIN-CONTAINING PROTEIN"/>
    <property type="match status" value="1"/>
</dbReference>
<dbReference type="Pfam" id="PF03372">
    <property type="entry name" value="Exo_endo_phos"/>
    <property type="match status" value="1"/>
</dbReference>
<keyword evidence="2" id="KW-0255">Endonuclease</keyword>
<dbReference type="PROSITE" id="PS51257">
    <property type="entry name" value="PROKAR_LIPOPROTEIN"/>
    <property type="match status" value="1"/>
</dbReference>
<dbReference type="InterPro" id="IPR036691">
    <property type="entry name" value="Endo/exonu/phosph_ase_sf"/>
</dbReference>
<evidence type="ECO:0000313" key="3">
    <source>
        <dbReference type="Proteomes" id="UP001560573"/>
    </source>
</evidence>
<dbReference type="RefSeq" id="WP_369331991.1">
    <property type="nucleotide sequence ID" value="NZ_JAULBC010000009.1"/>
</dbReference>
<gene>
    <name evidence="2" type="ORF">QTN47_23915</name>
</gene>
<dbReference type="GO" id="GO:0004519">
    <property type="term" value="F:endonuclease activity"/>
    <property type="evidence" value="ECO:0007669"/>
    <property type="project" value="UniProtKB-KW"/>
</dbReference>
<accession>A0ABV3ZM28</accession>
<dbReference type="Gene3D" id="3.60.10.10">
    <property type="entry name" value="Endonuclease/exonuclease/phosphatase"/>
    <property type="match status" value="1"/>
</dbReference>
<dbReference type="SUPFAM" id="SSF56219">
    <property type="entry name" value="DNase I-like"/>
    <property type="match status" value="1"/>
</dbReference>
<evidence type="ECO:0000259" key="1">
    <source>
        <dbReference type="Pfam" id="PF03372"/>
    </source>
</evidence>
<dbReference type="PANTHER" id="PTHR14859">
    <property type="entry name" value="CALCOFLUOR WHITE HYPERSENSITIVE PROTEIN PRECURSOR"/>
    <property type="match status" value="1"/>
</dbReference>
<reference evidence="2 3" key="1">
    <citation type="submission" date="2023-07" db="EMBL/GenBank/DDBJ databases">
        <authorList>
            <person name="Lian W.-H."/>
        </authorList>
    </citation>
    <scope>NUCLEOTIDE SEQUENCE [LARGE SCALE GENOMIC DNA]</scope>
    <source>
        <strain evidence="2 3">SYSU DXS3180</strain>
    </source>
</reference>
<evidence type="ECO:0000313" key="2">
    <source>
        <dbReference type="EMBL" id="MEX6690580.1"/>
    </source>
</evidence>